<dbReference type="EMBL" id="RCZG01000024">
    <property type="protein sequence ID" value="TPG26142.1"/>
    <property type="molecule type" value="Genomic_DNA"/>
</dbReference>
<accession>A0A502DN31</accession>
<comment type="caution">
    <text evidence="1">The sequence shown here is derived from an EMBL/GenBank/DDBJ whole genome shotgun (WGS) entry which is preliminary data.</text>
</comment>
<evidence type="ECO:0000313" key="2">
    <source>
        <dbReference type="Proteomes" id="UP000320095"/>
    </source>
</evidence>
<dbReference type="RefSeq" id="WP_140699664.1">
    <property type="nucleotide sequence ID" value="NZ_RCZG01000024.1"/>
</dbReference>
<name>A0A502DN31_9MYCO</name>
<organism evidence="1 2">
    <name type="scientific">Mycolicibacterium hodleri</name>
    <dbReference type="NCBI Taxonomy" id="49897"/>
    <lineage>
        <taxon>Bacteria</taxon>
        <taxon>Bacillati</taxon>
        <taxon>Actinomycetota</taxon>
        <taxon>Actinomycetes</taxon>
        <taxon>Mycobacteriales</taxon>
        <taxon>Mycobacteriaceae</taxon>
        <taxon>Mycolicibacterium</taxon>
    </lineage>
</organism>
<gene>
    <name evidence="1" type="ORF">EAH80_29650</name>
</gene>
<reference evidence="1 2" key="1">
    <citation type="journal article" date="2019" name="Environ. Microbiol.">
        <title>Species interactions and distinct microbial communities in high Arctic permafrost affected cryosols are associated with the CH4 and CO2 gas fluxes.</title>
        <authorList>
            <person name="Altshuler I."/>
            <person name="Hamel J."/>
            <person name="Turney S."/>
            <person name="Magnuson E."/>
            <person name="Levesque R."/>
            <person name="Greer C."/>
            <person name="Whyte L.G."/>
        </authorList>
    </citation>
    <scope>NUCLEOTIDE SEQUENCE [LARGE SCALE GENOMIC DNA]</scope>
    <source>
        <strain evidence="1 2">S5.20</strain>
    </source>
</reference>
<sequence>MADMLARLISECDARLAALDIDAAHAARDGALRAARAIHARSLELRRELDQLQAMEHRLVRRFFDTRGSLTVVPSA</sequence>
<protein>
    <submittedName>
        <fullName evidence="1">Uncharacterized protein</fullName>
    </submittedName>
</protein>
<keyword evidence="2" id="KW-1185">Reference proteome</keyword>
<dbReference type="AlphaFoldDB" id="A0A502DN31"/>
<dbReference type="Proteomes" id="UP000320095">
    <property type="component" value="Unassembled WGS sequence"/>
</dbReference>
<proteinExistence type="predicted"/>
<evidence type="ECO:0000313" key="1">
    <source>
        <dbReference type="EMBL" id="TPG26142.1"/>
    </source>
</evidence>